<dbReference type="EMBL" id="VSRR010104026">
    <property type="protein sequence ID" value="MPC95935.1"/>
    <property type="molecule type" value="Genomic_DNA"/>
</dbReference>
<evidence type="ECO:0000313" key="2">
    <source>
        <dbReference type="EMBL" id="MPC95935.1"/>
    </source>
</evidence>
<evidence type="ECO:0000256" key="1">
    <source>
        <dbReference type="SAM" id="MobiDB-lite"/>
    </source>
</evidence>
<dbReference type="Proteomes" id="UP000324222">
    <property type="component" value="Unassembled WGS sequence"/>
</dbReference>
<organism evidence="2 3">
    <name type="scientific">Portunus trituberculatus</name>
    <name type="common">Swimming crab</name>
    <name type="synonym">Neptunus trituberculatus</name>
    <dbReference type="NCBI Taxonomy" id="210409"/>
    <lineage>
        <taxon>Eukaryota</taxon>
        <taxon>Metazoa</taxon>
        <taxon>Ecdysozoa</taxon>
        <taxon>Arthropoda</taxon>
        <taxon>Crustacea</taxon>
        <taxon>Multicrustacea</taxon>
        <taxon>Malacostraca</taxon>
        <taxon>Eumalacostraca</taxon>
        <taxon>Eucarida</taxon>
        <taxon>Decapoda</taxon>
        <taxon>Pleocyemata</taxon>
        <taxon>Brachyura</taxon>
        <taxon>Eubrachyura</taxon>
        <taxon>Portunoidea</taxon>
        <taxon>Portunidae</taxon>
        <taxon>Portuninae</taxon>
        <taxon>Portunus</taxon>
    </lineage>
</organism>
<dbReference type="AlphaFoldDB" id="A0A5B7JMU5"/>
<feature type="region of interest" description="Disordered" evidence="1">
    <location>
        <begin position="1"/>
        <end position="23"/>
    </location>
</feature>
<protein>
    <submittedName>
        <fullName evidence="2">Uncharacterized protein</fullName>
    </submittedName>
</protein>
<reference evidence="2 3" key="1">
    <citation type="submission" date="2019-05" db="EMBL/GenBank/DDBJ databases">
        <title>Another draft genome of Portunus trituberculatus and its Hox gene families provides insights of decapod evolution.</title>
        <authorList>
            <person name="Jeong J.-H."/>
            <person name="Song I."/>
            <person name="Kim S."/>
            <person name="Choi T."/>
            <person name="Kim D."/>
            <person name="Ryu S."/>
            <person name="Kim W."/>
        </authorList>
    </citation>
    <scope>NUCLEOTIDE SEQUENCE [LARGE SCALE GENOMIC DNA]</scope>
    <source>
        <tissue evidence="2">Muscle</tissue>
    </source>
</reference>
<keyword evidence="3" id="KW-1185">Reference proteome</keyword>
<accession>A0A5B7JMU5</accession>
<sequence length="73" mass="7814">MNMEMCHGTEGVDSETREGNTVTLPSSREFHTKEVAEFGVSAALVVYVATECVLVGGHEAAVRGHTQPLVILN</sequence>
<name>A0A5B7JMU5_PORTR</name>
<comment type="caution">
    <text evidence="2">The sequence shown here is derived from an EMBL/GenBank/DDBJ whole genome shotgun (WGS) entry which is preliminary data.</text>
</comment>
<gene>
    <name evidence="2" type="ORF">E2C01_091164</name>
</gene>
<evidence type="ECO:0000313" key="3">
    <source>
        <dbReference type="Proteomes" id="UP000324222"/>
    </source>
</evidence>
<proteinExistence type="predicted"/>